<evidence type="ECO:0000256" key="1">
    <source>
        <dbReference type="ARBA" id="ARBA00001614"/>
    </source>
</evidence>
<sequence length="346" mass="37391">MSKSATIETVTIARGDHRAELLTLGATLRRLQVPGRDGRRANVVLGYRDLEEYRARARFYGATAGRYANRIGGARFTLDGVEYRLPANNGANNLHSGPGGFDLQDWTIEARDAHSVTFALLSPHLHNGFPGNLHVRVRYAIEPDGLSIGFRATADRVTVVNLTNHAYFNLAGESSGTTILDHLLQIPASQITPVGAGLIPTGEYKSVEGTPFDFRIPKPVGRDIEAADPQLALGHGYDHNFVLVGAAGTIRRIATLFDPASGRVMDVHSTEPGVQLYTANHIANGAPGTGGGIYPARGGLCLEPQKFPDTPNKPNFPSARLDPGEEYRHDMAFRFRTAEDLAGAFE</sequence>
<evidence type="ECO:0000256" key="5">
    <source>
        <dbReference type="ARBA" id="ARBA00014165"/>
    </source>
</evidence>
<dbReference type="CDD" id="cd09019">
    <property type="entry name" value="galactose_mutarotase_like"/>
    <property type="match status" value="1"/>
</dbReference>
<dbReference type="SUPFAM" id="SSF74650">
    <property type="entry name" value="Galactose mutarotase-like"/>
    <property type="match status" value="1"/>
</dbReference>
<feature type="binding site" evidence="10">
    <location>
        <position position="238"/>
    </location>
    <ligand>
        <name>beta-D-galactose</name>
        <dbReference type="ChEBI" id="CHEBI:27667"/>
    </ligand>
</feature>
<evidence type="ECO:0000256" key="2">
    <source>
        <dbReference type="ARBA" id="ARBA00005028"/>
    </source>
</evidence>
<evidence type="ECO:0000256" key="10">
    <source>
        <dbReference type="PIRSR" id="PIRSR005096-2"/>
    </source>
</evidence>
<dbReference type="PROSITE" id="PS00545">
    <property type="entry name" value="ALDOSE_1_EPIMERASE"/>
    <property type="match status" value="1"/>
</dbReference>
<evidence type="ECO:0000256" key="9">
    <source>
        <dbReference type="PIRSR" id="PIRSR005096-1"/>
    </source>
</evidence>
<dbReference type="EMBL" id="CP024923">
    <property type="protein sequence ID" value="ATY33286.1"/>
    <property type="molecule type" value="Genomic_DNA"/>
</dbReference>
<dbReference type="RefSeq" id="WP_100283090.1">
    <property type="nucleotide sequence ID" value="NZ_CP024923.1"/>
</dbReference>
<dbReference type="InterPro" id="IPR008183">
    <property type="entry name" value="Aldose_1/G6P_1-epimerase"/>
</dbReference>
<dbReference type="OrthoDB" id="9779408at2"/>
<proteinExistence type="inferred from homology"/>
<keyword evidence="13" id="KW-1185">Reference proteome</keyword>
<gene>
    <name evidence="12" type="ORF">CVN68_16045</name>
</gene>
<comment type="similarity">
    <text evidence="3 8">Belongs to the aldose epimerase family.</text>
</comment>
<dbReference type="NCBIfam" id="NF008277">
    <property type="entry name" value="PRK11055.1"/>
    <property type="match status" value="1"/>
</dbReference>
<feature type="binding site" evidence="11">
    <location>
        <begin position="69"/>
        <end position="70"/>
    </location>
    <ligand>
        <name>beta-D-galactose</name>
        <dbReference type="ChEBI" id="CHEBI:27667"/>
    </ligand>
</feature>
<dbReference type="GO" id="GO:0033499">
    <property type="term" value="P:galactose catabolic process via UDP-galactose, Leloir pathway"/>
    <property type="evidence" value="ECO:0007669"/>
    <property type="project" value="TreeGrafter"/>
</dbReference>
<evidence type="ECO:0000256" key="4">
    <source>
        <dbReference type="ARBA" id="ARBA00013185"/>
    </source>
</evidence>
<dbReference type="UniPathway" id="UPA00242"/>
<dbReference type="InterPro" id="IPR047215">
    <property type="entry name" value="Galactose_mutarotase-like"/>
</dbReference>
<dbReference type="InterPro" id="IPR011013">
    <property type="entry name" value="Gal_mutarotase_sf_dom"/>
</dbReference>
<dbReference type="KEGG" id="sphc:CVN68_16045"/>
<dbReference type="PIRSF" id="PIRSF005096">
    <property type="entry name" value="GALM"/>
    <property type="match status" value="1"/>
</dbReference>
<evidence type="ECO:0000256" key="7">
    <source>
        <dbReference type="ARBA" id="ARBA00023277"/>
    </source>
</evidence>
<evidence type="ECO:0000256" key="8">
    <source>
        <dbReference type="PIRNR" id="PIRNR005096"/>
    </source>
</evidence>
<evidence type="ECO:0000256" key="11">
    <source>
        <dbReference type="PIRSR" id="PIRSR005096-3"/>
    </source>
</evidence>
<protein>
    <recommendedName>
        <fullName evidence="5 8">Aldose 1-epimerase</fullName>
        <ecNumber evidence="4 8">5.1.3.3</ecNumber>
    </recommendedName>
</protein>
<name>A0A2K8ML42_9SPHN</name>
<dbReference type="GO" id="GO:0006006">
    <property type="term" value="P:glucose metabolic process"/>
    <property type="evidence" value="ECO:0007669"/>
    <property type="project" value="TreeGrafter"/>
</dbReference>
<dbReference type="GO" id="GO:0004034">
    <property type="term" value="F:aldose 1-epimerase activity"/>
    <property type="evidence" value="ECO:0007669"/>
    <property type="project" value="UniProtKB-EC"/>
</dbReference>
<dbReference type="PANTHER" id="PTHR10091:SF0">
    <property type="entry name" value="GALACTOSE MUTAROTASE"/>
    <property type="match status" value="1"/>
</dbReference>
<dbReference type="GO" id="GO:0030246">
    <property type="term" value="F:carbohydrate binding"/>
    <property type="evidence" value="ECO:0007669"/>
    <property type="project" value="InterPro"/>
</dbReference>
<comment type="pathway">
    <text evidence="2 8">Carbohydrate metabolism; hexose metabolism.</text>
</comment>
<evidence type="ECO:0000256" key="3">
    <source>
        <dbReference type="ARBA" id="ARBA00006206"/>
    </source>
</evidence>
<keyword evidence="7 8" id="KW-0119">Carbohydrate metabolism</keyword>
<dbReference type="InterPro" id="IPR015443">
    <property type="entry name" value="Aldose_1-epimerase"/>
</dbReference>
<dbReference type="AlphaFoldDB" id="A0A2K8ML42"/>
<feature type="active site" description="Proton donor" evidence="9">
    <location>
        <position position="165"/>
    </location>
</feature>
<reference evidence="12 13" key="1">
    <citation type="submission" date="2017-11" db="EMBL/GenBank/DDBJ databases">
        <title>Complete genome sequence of Sphingomonas sp. Strain Cra20, a psychrotolerant potential plant growth promoting rhizobacteria.</title>
        <authorList>
            <person name="Luo Y."/>
        </authorList>
    </citation>
    <scope>NUCLEOTIDE SEQUENCE [LARGE SCALE GENOMIC DNA]</scope>
    <source>
        <strain evidence="12 13">Cra20</strain>
    </source>
</reference>
<evidence type="ECO:0000256" key="6">
    <source>
        <dbReference type="ARBA" id="ARBA00023235"/>
    </source>
</evidence>
<feature type="active site" description="Proton acceptor" evidence="9">
    <location>
        <position position="303"/>
    </location>
</feature>
<dbReference type="Pfam" id="PF01263">
    <property type="entry name" value="Aldose_epim"/>
    <property type="match status" value="1"/>
</dbReference>
<keyword evidence="6 8" id="KW-0413">Isomerase</keyword>
<dbReference type="InterPro" id="IPR014718">
    <property type="entry name" value="GH-type_carb-bd"/>
</dbReference>
<accession>A0A2K8ML42</accession>
<dbReference type="GO" id="GO:0005737">
    <property type="term" value="C:cytoplasm"/>
    <property type="evidence" value="ECO:0007669"/>
    <property type="project" value="TreeGrafter"/>
</dbReference>
<evidence type="ECO:0000313" key="13">
    <source>
        <dbReference type="Proteomes" id="UP000229081"/>
    </source>
</evidence>
<organism evidence="12 13">
    <name type="scientific">Sphingomonas psychrotolerans</name>
    <dbReference type="NCBI Taxonomy" id="1327635"/>
    <lineage>
        <taxon>Bacteria</taxon>
        <taxon>Pseudomonadati</taxon>
        <taxon>Pseudomonadota</taxon>
        <taxon>Alphaproteobacteria</taxon>
        <taxon>Sphingomonadales</taxon>
        <taxon>Sphingomonadaceae</taxon>
        <taxon>Sphingomonas</taxon>
    </lineage>
</organism>
<evidence type="ECO:0000313" key="12">
    <source>
        <dbReference type="EMBL" id="ATY33286.1"/>
    </source>
</evidence>
<dbReference type="PANTHER" id="PTHR10091">
    <property type="entry name" value="ALDOSE-1-EPIMERASE"/>
    <property type="match status" value="1"/>
</dbReference>
<dbReference type="InterPro" id="IPR018052">
    <property type="entry name" value="Ald1_epimerase_CS"/>
</dbReference>
<feature type="binding site" evidence="11">
    <location>
        <begin position="165"/>
        <end position="167"/>
    </location>
    <ligand>
        <name>beta-D-galactose</name>
        <dbReference type="ChEBI" id="CHEBI:27667"/>
    </ligand>
</feature>
<dbReference type="Proteomes" id="UP000229081">
    <property type="component" value="Chromosome"/>
</dbReference>
<dbReference type="EC" id="5.1.3.3" evidence="4 8"/>
<dbReference type="Gene3D" id="2.70.98.10">
    <property type="match status" value="1"/>
</dbReference>
<comment type="catalytic activity">
    <reaction evidence="1 8">
        <text>alpha-D-glucose = beta-D-glucose</text>
        <dbReference type="Rhea" id="RHEA:10264"/>
        <dbReference type="ChEBI" id="CHEBI:15903"/>
        <dbReference type="ChEBI" id="CHEBI:17925"/>
        <dbReference type="EC" id="5.1.3.3"/>
    </reaction>
</comment>